<dbReference type="Gramene" id="QL04p025547:mrna">
    <property type="protein sequence ID" value="QL04p025547:mrna"/>
    <property type="gene ID" value="QL04p025547"/>
</dbReference>
<protein>
    <recommendedName>
        <fullName evidence="1">DUF4216 domain-containing protein</fullName>
    </recommendedName>
</protein>
<dbReference type="EnsemblPlants" id="QL04p025547:mrna">
    <property type="protein sequence ID" value="QL04p025547:mrna"/>
    <property type="gene ID" value="QL04p025547"/>
</dbReference>
<dbReference type="PANTHER" id="PTHR48258:SF3">
    <property type="entry name" value="FK506-BINDING PROTEIN 4-LIKE ISOFORM X1"/>
    <property type="match status" value="1"/>
</dbReference>
<organism evidence="2 3">
    <name type="scientific">Quercus lobata</name>
    <name type="common">Valley oak</name>
    <dbReference type="NCBI Taxonomy" id="97700"/>
    <lineage>
        <taxon>Eukaryota</taxon>
        <taxon>Viridiplantae</taxon>
        <taxon>Streptophyta</taxon>
        <taxon>Embryophyta</taxon>
        <taxon>Tracheophyta</taxon>
        <taxon>Spermatophyta</taxon>
        <taxon>Magnoliopsida</taxon>
        <taxon>eudicotyledons</taxon>
        <taxon>Gunneridae</taxon>
        <taxon>Pentapetalae</taxon>
        <taxon>rosids</taxon>
        <taxon>fabids</taxon>
        <taxon>Fagales</taxon>
        <taxon>Fagaceae</taxon>
        <taxon>Quercus</taxon>
    </lineage>
</organism>
<keyword evidence="3" id="KW-1185">Reference proteome</keyword>
<sequence>MDNRDYYGVLIGILELHYMGGNKIAMFKCEWRDVDHRGRGIMVDKYGQILVIVTHSLKNNEPFVLACQVDVKLYWIDQSKNFYQWLMEVAIEELAQMVLLEVEMIWLIMVALNYAFKFLNNVLKILFKSISKLRVESKRFGDKWVVLTQIIKEKTGYNPSRIKLFDITHVQTNGQVVNEPTQEALMALRNLTIQVNKGTFKISQDHMFVGGVGLERHGEVRGYGARVTPTKLWGSSSSRMRDLENILQALVVGGGVGSNGGRICGGGGRGLDGRDGGDVGGSWFLKVIITVVSTNAYYQNMIEAKPGNELLLGNYAKFLQEIYGDFGKAEDYCGRAILAKVMEMSCLYMLI</sequence>
<proteinExistence type="predicted"/>
<evidence type="ECO:0000313" key="2">
    <source>
        <dbReference type="EnsemblPlants" id="QL04p025547:mrna"/>
    </source>
</evidence>
<dbReference type="Pfam" id="PF13952">
    <property type="entry name" value="DUF4216"/>
    <property type="match status" value="1"/>
</dbReference>
<reference evidence="2 3" key="1">
    <citation type="journal article" date="2016" name="G3 (Bethesda)">
        <title>First Draft Assembly and Annotation of the Genome of a California Endemic Oak Quercus lobata Nee (Fagaceae).</title>
        <authorList>
            <person name="Sork V.L."/>
            <person name="Fitz-Gibbon S.T."/>
            <person name="Puiu D."/>
            <person name="Crepeau M."/>
            <person name="Gugger P.F."/>
            <person name="Sherman R."/>
            <person name="Stevens K."/>
            <person name="Langley C.H."/>
            <person name="Pellegrini M."/>
            <person name="Salzberg S.L."/>
        </authorList>
    </citation>
    <scope>NUCLEOTIDE SEQUENCE [LARGE SCALE GENOMIC DNA]</scope>
    <source>
        <strain evidence="2 3">cv. SW786</strain>
    </source>
</reference>
<dbReference type="PANTHER" id="PTHR48258">
    <property type="entry name" value="DUF4218 DOMAIN-CONTAINING PROTEIN-RELATED"/>
    <property type="match status" value="1"/>
</dbReference>
<evidence type="ECO:0000259" key="1">
    <source>
        <dbReference type="Pfam" id="PF13952"/>
    </source>
</evidence>
<dbReference type="InParanoid" id="A0A7N2LFC6"/>
<dbReference type="InterPro" id="IPR025312">
    <property type="entry name" value="DUF4216"/>
</dbReference>
<dbReference type="Proteomes" id="UP000594261">
    <property type="component" value="Chromosome 4"/>
</dbReference>
<reference evidence="2" key="2">
    <citation type="submission" date="2021-01" db="UniProtKB">
        <authorList>
            <consortium name="EnsemblPlants"/>
        </authorList>
    </citation>
    <scope>IDENTIFICATION</scope>
</reference>
<name>A0A7N2LFC6_QUELO</name>
<accession>A0A7N2LFC6</accession>
<evidence type="ECO:0000313" key="3">
    <source>
        <dbReference type="Proteomes" id="UP000594261"/>
    </source>
</evidence>
<dbReference type="EMBL" id="LRBV02000004">
    <property type="status" value="NOT_ANNOTATED_CDS"/>
    <property type="molecule type" value="Genomic_DNA"/>
</dbReference>
<feature type="domain" description="DUF4216" evidence="1">
    <location>
        <begin position="14"/>
        <end position="85"/>
    </location>
</feature>
<dbReference type="AlphaFoldDB" id="A0A7N2LFC6"/>